<feature type="compositionally biased region" description="Basic and acidic residues" evidence="1">
    <location>
        <begin position="10"/>
        <end position="24"/>
    </location>
</feature>
<dbReference type="EMBL" id="JBBXMP010000087">
    <property type="protein sequence ID" value="KAL0063144.1"/>
    <property type="molecule type" value="Genomic_DNA"/>
</dbReference>
<evidence type="ECO:0000313" key="2">
    <source>
        <dbReference type="EMBL" id="KAL0063144.1"/>
    </source>
</evidence>
<reference evidence="2 3" key="1">
    <citation type="submission" date="2024-05" db="EMBL/GenBank/DDBJ databases">
        <title>A draft genome resource for the thread blight pathogen Marasmius tenuissimus strain MS-2.</title>
        <authorList>
            <person name="Yulfo-Soto G.E."/>
            <person name="Baruah I.K."/>
            <person name="Amoako-Attah I."/>
            <person name="Bukari Y."/>
            <person name="Meinhardt L.W."/>
            <person name="Bailey B.A."/>
            <person name="Cohen S.P."/>
        </authorList>
    </citation>
    <scope>NUCLEOTIDE SEQUENCE [LARGE SCALE GENOMIC DNA]</scope>
    <source>
        <strain evidence="2 3">MS-2</strain>
    </source>
</reference>
<name>A0ABR2ZQI4_9AGAR</name>
<dbReference type="Proteomes" id="UP001437256">
    <property type="component" value="Unassembled WGS sequence"/>
</dbReference>
<feature type="compositionally biased region" description="Basic and acidic residues" evidence="1">
    <location>
        <begin position="41"/>
        <end position="50"/>
    </location>
</feature>
<gene>
    <name evidence="2" type="ORF">AAF712_009934</name>
</gene>
<accession>A0ABR2ZQI4</accession>
<proteinExistence type="predicted"/>
<keyword evidence="3" id="KW-1185">Reference proteome</keyword>
<protein>
    <submittedName>
        <fullName evidence="2">Uncharacterized protein</fullName>
    </submittedName>
</protein>
<feature type="compositionally biased region" description="Low complexity" evidence="1">
    <location>
        <begin position="27"/>
        <end position="38"/>
    </location>
</feature>
<sequence>MKAANPVQRQDFKSLKHVQRDKEIGPSLSRCSTLSGSSNHPAKDVVESRKPPAYTASVPTRAYYSNTSPTHPINSPGNVTGDDGLFYTEELLRFHIKIWARSDEDVLAMLCESMMTDEGMWRVLVRRLMVCVPGIEEETSGLIYDSESAITFESLEQYTARDNGEYDYLESTIAANNGPTIRYADTSLCILLATNEVVDLLSPTELRRQRRAMMMLGHPFRHPRPNAGYTTNNALPAQSHEHKVLAATSIVLVEVFRLALRIRPAEGPPQTWQGARQALPPSRVIHTHPKGTMALGPWPGQQVCR</sequence>
<feature type="region of interest" description="Disordered" evidence="1">
    <location>
        <begin position="1"/>
        <end position="51"/>
    </location>
</feature>
<comment type="caution">
    <text evidence="2">The sequence shown here is derived from an EMBL/GenBank/DDBJ whole genome shotgun (WGS) entry which is preliminary data.</text>
</comment>
<evidence type="ECO:0000256" key="1">
    <source>
        <dbReference type="SAM" id="MobiDB-lite"/>
    </source>
</evidence>
<evidence type="ECO:0000313" key="3">
    <source>
        <dbReference type="Proteomes" id="UP001437256"/>
    </source>
</evidence>
<organism evidence="2 3">
    <name type="scientific">Marasmius tenuissimus</name>
    <dbReference type="NCBI Taxonomy" id="585030"/>
    <lineage>
        <taxon>Eukaryota</taxon>
        <taxon>Fungi</taxon>
        <taxon>Dikarya</taxon>
        <taxon>Basidiomycota</taxon>
        <taxon>Agaricomycotina</taxon>
        <taxon>Agaricomycetes</taxon>
        <taxon>Agaricomycetidae</taxon>
        <taxon>Agaricales</taxon>
        <taxon>Marasmiineae</taxon>
        <taxon>Marasmiaceae</taxon>
        <taxon>Marasmius</taxon>
    </lineage>
</organism>